<accession>A0A6I4TUQ6</accession>
<comment type="similarity">
    <text evidence="1">Belongs to the UPF0145 family.</text>
</comment>
<dbReference type="Proteomes" id="UP000469430">
    <property type="component" value="Unassembled WGS sequence"/>
</dbReference>
<dbReference type="Pfam" id="PF01906">
    <property type="entry name" value="YbjQ_1"/>
    <property type="match status" value="1"/>
</dbReference>
<organism evidence="2 3">
    <name type="scientific">Croceibacterium xixiisoli</name>
    <dbReference type="NCBI Taxonomy" id="1476466"/>
    <lineage>
        <taxon>Bacteria</taxon>
        <taxon>Pseudomonadati</taxon>
        <taxon>Pseudomonadota</taxon>
        <taxon>Alphaproteobacteria</taxon>
        <taxon>Sphingomonadales</taxon>
        <taxon>Erythrobacteraceae</taxon>
        <taxon>Croceibacterium</taxon>
    </lineage>
</organism>
<dbReference type="RefSeq" id="WP_377019338.1">
    <property type="nucleotide sequence ID" value="NZ_JBHSCP010000001.1"/>
</dbReference>
<keyword evidence="3" id="KW-1185">Reference proteome</keyword>
<proteinExistence type="inferred from homology"/>
<dbReference type="Gene3D" id="3.30.110.70">
    <property type="entry name" value="Hypothetical protein apc22750. Chain B"/>
    <property type="match status" value="1"/>
</dbReference>
<name>A0A6I4TUQ6_9SPHN</name>
<evidence type="ECO:0000256" key="1">
    <source>
        <dbReference type="ARBA" id="ARBA00010751"/>
    </source>
</evidence>
<dbReference type="SUPFAM" id="SSF117782">
    <property type="entry name" value="YbjQ-like"/>
    <property type="match status" value="1"/>
</dbReference>
<evidence type="ECO:0000313" key="2">
    <source>
        <dbReference type="EMBL" id="MXO99816.1"/>
    </source>
</evidence>
<dbReference type="EMBL" id="WTYJ01000002">
    <property type="protein sequence ID" value="MXO99816.1"/>
    <property type="molecule type" value="Genomic_DNA"/>
</dbReference>
<comment type="caution">
    <text evidence="2">The sequence shown here is derived from an EMBL/GenBank/DDBJ whole genome shotgun (WGS) entry which is preliminary data.</text>
</comment>
<protein>
    <submittedName>
        <fullName evidence="2">Heavy metal-binding domain-containing protein</fullName>
    </submittedName>
</protein>
<sequence length="220" mass="23981">MPENCGNCGATITTGSAFKLANLRRDELWVRFANFINSADYSDLCGQCGDLPISEAHNRIDELIADRVSFVREHITDFPMFTISWLPANVEIRYKTMITANVTVGTGLFNEFSQGFSDFLGCVNTQSGMSAKVNQGEANARSILVSKALAVGANCVVGVDIDYGVTNNNSATINMQGTAAHVKNMSSLLHEAELERAQAIHDAYARIDQLRQWRAGDIPA</sequence>
<dbReference type="AlphaFoldDB" id="A0A6I4TUQ6"/>
<gene>
    <name evidence="2" type="ORF">GRI97_12550</name>
</gene>
<reference evidence="2 3" key="1">
    <citation type="submission" date="2019-12" db="EMBL/GenBank/DDBJ databases">
        <title>Genomic-based taxomic classification of the family Erythrobacteraceae.</title>
        <authorList>
            <person name="Xu L."/>
        </authorList>
    </citation>
    <scope>NUCLEOTIDE SEQUENCE [LARGE SCALE GENOMIC DNA]</scope>
    <source>
        <strain evidence="2 3">S36</strain>
    </source>
</reference>
<dbReference type="InterPro" id="IPR002765">
    <property type="entry name" value="UPF0145_YbjQ-like"/>
</dbReference>
<dbReference type="InterPro" id="IPR035439">
    <property type="entry name" value="UPF0145_dom_sf"/>
</dbReference>
<evidence type="ECO:0000313" key="3">
    <source>
        <dbReference type="Proteomes" id="UP000469430"/>
    </source>
</evidence>